<accession>A0ABD3HY71</accession>
<feature type="compositionally biased region" description="Polar residues" evidence="2">
    <location>
        <begin position="1070"/>
        <end position="1088"/>
    </location>
</feature>
<name>A0ABD3HY71_9MARC</name>
<dbReference type="PANTHER" id="PTHR31286">
    <property type="entry name" value="GLYCINE-RICH CELL WALL STRUCTURAL PROTEIN 1.8-LIKE"/>
    <property type="match status" value="1"/>
</dbReference>
<feature type="compositionally biased region" description="Polar residues" evidence="2">
    <location>
        <begin position="517"/>
        <end position="536"/>
    </location>
</feature>
<comment type="caution">
    <text evidence="4">The sequence shown here is derived from an EMBL/GenBank/DDBJ whole genome shotgun (WGS) entry which is preliminary data.</text>
</comment>
<feature type="compositionally biased region" description="Basic and acidic residues" evidence="2">
    <location>
        <begin position="497"/>
        <end position="516"/>
    </location>
</feature>
<evidence type="ECO:0000256" key="2">
    <source>
        <dbReference type="SAM" id="MobiDB-lite"/>
    </source>
</evidence>
<evidence type="ECO:0000256" key="1">
    <source>
        <dbReference type="PROSITE-ProRule" id="PRU00047"/>
    </source>
</evidence>
<feature type="compositionally biased region" description="Polar residues" evidence="2">
    <location>
        <begin position="543"/>
        <end position="558"/>
    </location>
</feature>
<keyword evidence="1" id="KW-0479">Metal-binding</keyword>
<feature type="region of interest" description="Disordered" evidence="2">
    <location>
        <begin position="475"/>
        <end position="558"/>
    </location>
</feature>
<dbReference type="InterPro" id="IPR040256">
    <property type="entry name" value="At4g02000-like"/>
</dbReference>
<organism evidence="4 5">
    <name type="scientific">Riccia sorocarpa</name>
    <dbReference type="NCBI Taxonomy" id="122646"/>
    <lineage>
        <taxon>Eukaryota</taxon>
        <taxon>Viridiplantae</taxon>
        <taxon>Streptophyta</taxon>
        <taxon>Embryophyta</taxon>
        <taxon>Marchantiophyta</taxon>
        <taxon>Marchantiopsida</taxon>
        <taxon>Marchantiidae</taxon>
        <taxon>Marchantiales</taxon>
        <taxon>Ricciaceae</taxon>
        <taxon>Riccia</taxon>
    </lineage>
</organism>
<protein>
    <recommendedName>
        <fullName evidence="3">CCHC-type domain-containing protein</fullName>
    </recommendedName>
</protein>
<dbReference type="PROSITE" id="PS50158">
    <property type="entry name" value="ZF_CCHC"/>
    <property type="match status" value="1"/>
</dbReference>
<feature type="compositionally biased region" description="Polar residues" evidence="2">
    <location>
        <begin position="480"/>
        <end position="489"/>
    </location>
</feature>
<feature type="compositionally biased region" description="Basic and acidic residues" evidence="2">
    <location>
        <begin position="1"/>
        <end position="22"/>
    </location>
</feature>
<dbReference type="SUPFAM" id="SSF57756">
    <property type="entry name" value="Retrovirus zinc finger-like domains"/>
    <property type="match status" value="1"/>
</dbReference>
<sequence>MSIPPRRRDQQGYETEPPRDFRNALMRDNSTYDYDPMEHRAGLPPARTQRTPNDRRLSIQRLSSGERGHRIRNRSRSPRGPQHGRSPVNPTSASVSLEQRYLAHVRIPATQPSPVRSIHSPLQAEDAPQAGGAPKTTSAEAEQHNSTPESVQNRRDEQMGGNEEDEEMPQDGMYLNFPSDIEVNSSELESGDEIPEGRRRRNRWIREVKGEAQMAFSKLPNRTGQQVPAKQEVEKVHKLDLAAQIRIVNRKRRLEEYGVVFCTVDISPSRDSFCNWLNQEVIEKTAVQIKHVRILAARHYLVTLYNTNDRDSVLAGGPYYLRRRMVYTTPWGFREPGFDTNRVLAKKMTVWLDLIDVDPLMEGESWNLLATLGDVIQSAGMTEQQESKFANVRGCVLMDMTIPLPTVLTIQMGSESKSIEIQYDVLPDACFQCHERGHIARVCPLTTSTTVVQPATNTKESADGFTNVVGRNTGRATALDPTQKNTHNQFDVLGEQESDKGSESSDNKRADEKKAGETSSQTANETAVTNIATTPRSNHEAETSAQGNNTQILSTPVTSTTSIPDLNITNQKVEHDGAEAISDHIPVVIDVQLLRRGRKIHAKKAAYIKLDADCLKQTARRAQVKEAWLEGWSLSQDPIIAWELAWGKTREVYVEFRKEDRDKLSELQELQSKLMDLRLATTEGATREEQMALVQLEKTVKDREILEASIIRRRSRVKWIKEGEASTRYFYNCLKSKQAQDRIRALSDEDGTLITDQEGVLDRVHGFYKALYSQQEEASETERQEALELIKDKEDWAGMLRAILSLELRKTAKGKEVKFWSIEECLLLLPTIPAAKESTARHMLKGWIRIRKKLTLERSDWSIPASTTTQQLTFQVKRFWDGPAFNERIVLPMLKKLHITVLAHLKQGNGRWRRLREELRETGVTLNHDQVMEIEAVKHTWRKIQQSRIGSSQSPYLPATMLETIDASLISKAKGDPMTFVLSAAWNIIWNDRNKELFEATRTSTPSVQILERAQLEYDLLAEAKLKTTHQQDEAGRQILRRMVERCRALSRSRSQQDEGHPQDGEDTELASNFSAGTITSLSLAQED</sequence>
<dbReference type="Gene3D" id="4.10.60.10">
    <property type="entry name" value="Zinc finger, CCHC-type"/>
    <property type="match status" value="1"/>
</dbReference>
<feature type="compositionally biased region" description="Basic and acidic residues" evidence="2">
    <location>
        <begin position="1055"/>
        <end position="1064"/>
    </location>
</feature>
<evidence type="ECO:0000313" key="5">
    <source>
        <dbReference type="Proteomes" id="UP001633002"/>
    </source>
</evidence>
<dbReference type="GO" id="GO:0008270">
    <property type="term" value="F:zinc ion binding"/>
    <property type="evidence" value="ECO:0007669"/>
    <property type="project" value="UniProtKB-KW"/>
</dbReference>
<dbReference type="EMBL" id="JBJQOH010000002">
    <property type="protein sequence ID" value="KAL3695841.1"/>
    <property type="molecule type" value="Genomic_DNA"/>
</dbReference>
<proteinExistence type="predicted"/>
<feature type="domain" description="CCHC-type" evidence="3">
    <location>
        <begin position="430"/>
        <end position="444"/>
    </location>
</feature>
<feature type="region of interest" description="Disordered" evidence="2">
    <location>
        <begin position="1"/>
        <end position="95"/>
    </location>
</feature>
<dbReference type="AlphaFoldDB" id="A0ABD3HY71"/>
<reference evidence="4 5" key="1">
    <citation type="submission" date="2024-09" db="EMBL/GenBank/DDBJ databases">
        <title>Chromosome-scale assembly of Riccia sorocarpa.</title>
        <authorList>
            <person name="Paukszto L."/>
        </authorList>
    </citation>
    <scope>NUCLEOTIDE SEQUENCE [LARGE SCALE GENOMIC DNA]</scope>
    <source>
        <strain evidence="4">LP-2024</strain>
        <tissue evidence="4">Aerial parts of the thallus</tissue>
    </source>
</reference>
<dbReference type="PANTHER" id="PTHR31286:SF180">
    <property type="entry name" value="OS10G0362600 PROTEIN"/>
    <property type="match status" value="1"/>
</dbReference>
<dbReference type="InterPro" id="IPR001878">
    <property type="entry name" value="Znf_CCHC"/>
</dbReference>
<feature type="region of interest" description="Disordered" evidence="2">
    <location>
        <begin position="123"/>
        <end position="177"/>
    </location>
</feature>
<gene>
    <name evidence="4" type="ORF">R1sor_009917</name>
</gene>
<feature type="compositionally biased region" description="Polar residues" evidence="2">
    <location>
        <begin position="135"/>
        <end position="151"/>
    </location>
</feature>
<dbReference type="SMART" id="SM00343">
    <property type="entry name" value="ZnF_C2HC"/>
    <property type="match status" value="1"/>
</dbReference>
<dbReference type="InterPro" id="IPR036875">
    <property type="entry name" value="Znf_CCHC_sf"/>
</dbReference>
<keyword evidence="1" id="KW-0863">Zinc-finger</keyword>
<keyword evidence="5" id="KW-1185">Reference proteome</keyword>
<dbReference type="Proteomes" id="UP001633002">
    <property type="component" value="Unassembled WGS sequence"/>
</dbReference>
<feature type="region of interest" description="Disordered" evidence="2">
    <location>
        <begin position="1050"/>
        <end position="1088"/>
    </location>
</feature>
<keyword evidence="1" id="KW-0862">Zinc</keyword>
<evidence type="ECO:0000313" key="4">
    <source>
        <dbReference type="EMBL" id="KAL3695841.1"/>
    </source>
</evidence>
<evidence type="ECO:0000259" key="3">
    <source>
        <dbReference type="PROSITE" id="PS50158"/>
    </source>
</evidence>